<name>A0AAW8J942_9GAMM</name>
<accession>A0AAW8J942</accession>
<evidence type="ECO:0000256" key="1">
    <source>
        <dbReference type="ARBA" id="ARBA00023015"/>
    </source>
</evidence>
<dbReference type="SUPFAM" id="SSF46689">
    <property type="entry name" value="Homeodomain-like"/>
    <property type="match status" value="1"/>
</dbReference>
<dbReference type="Gene3D" id="1.10.357.10">
    <property type="entry name" value="Tetracycline Repressor, domain 2"/>
    <property type="match status" value="1"/>
</dbReference>
<feature type="domain" description="HTH tetR-type" evidence="5">
    <location>
        <begin position="15"/>
        <end position="75"/>
    </location>
</feature>
<dbReference type="PROSITE" id="PS50977">
    <property type="entry name" value="HTH_TETR_2"/>
    <property type="match status" value="1"/>
</dbReference>
<dbReference type="InterPro" id="IPR009057">
    <property type="entry name" value="Homeodomain-like_sf"/>
</dbReference>
<dbReference type="Gene3D" id="1.10.10.60">
    <property type="entry name" value="Homeodomain-like"/>
    <property type="match status" value="1"/>
</dbReference>
<dbReference type="EMBL" id="JAVIDL010000007">
    <property type="protein sequence ID" value="MDQ8935095.1"/>
    <property type="molecule type" value="Genomic_DNA"/>
</dbReference>
<keyword evidence="2 4" id="KW-0238">DNA-binding</keyword>
<dbReference type="InterPro" id="IPR011075">
    <property type="entry name" value="TetR_C"/>
</dbReference>
<evidence type="ECO:0000256" key="4">
    <source>
        <dbReference type="PROSITE-ProRule" id="PRU00335"/>
    </source>
</evidence>
<feature type="DNA-binding region" description="H-T-H motif" evidence="4">
    <location>
        <begin position="38"/>
        <end position="57"/>
    </location>
</feature>
<dbReference type="Pfam" id="PF16859">
    <property type="entry name" value="TetR_C_11"/>
    <property type="match status" value="1"/>
</dbReference>
<dbReference type="InterPro" id="IPR001647">
    <property type="entry name" value="HTH_TetR"/>
</dbReference>
<comment type="caution">
    <text evidence="6">The sequence shown here is derived from an EMBL/GenBank/DDBJ whole genome shotgun (WGS) entry which is preliminary data.</text>
</comment>
<gene>
    <name evidence="6" type="ORF">RFH47_05050</name>
</gene>
<dbReference type="Proteomes" id="UP001243844">
    <property type="component" value="Unassembled WGS sequence"/>
</dbReference>
<protein>
    <submittedName>
        <fullName evidence="6">TetR/AcrR family transcriptional regulator C-terminal ligand-binding domain-containing protein</fullName>
    </submittedName>
</protein>
<keyword evidence="3" id="KW-0804">Transcription</keyword>
<keyword evidence="1" id="KW-0805">Transcription regulation</keyword>
<evidence type="ECO:0000313" key="6">
    <source>
        <dbReference type="EMBL" id="MDQ8935095.1"/>
    </source>
</evidence>
<evidence type="ECO:0000256" key="2">
    <source>
        <dbReference type="ARBA" id="ARBA00023125"/>
    </source>
</evidence>
<evidence type="ECO:0000256" key="3">
    <source>
        <dbReference type="ARBA" id="ARBA00023163"/>
    </source>
</evidence>
<dbReference type="AlphaFoldDB" id="A0AAW8J942"/>
<sequence length="187" mass="21316">MSKVVTGLRPGGRSARIQHVVHQAVLELQLEIDPSQINVPCIAKRAGVTPSTIYRRWGNLATLLSDVALARLQPDCLPQDCGSFQADLYAWVEQYFEEYTSDVGRSLLVDIASDPDSENREQCYDLVSQQLDVIKNRAIQRNEPYIDNQIIIELIVSPIIYMILFSKHALESSYVETLLTRLFEHYY</sequence>
<dbReference type="GO" id="GO:0003677">
    <property type="term" value="F:DNA binding"/>
    <property type="evidence" value="ECO:0007669"/>
    <property type="project" value="UniProtKB-UniRule"/>
</dbReference>
<dbReference type="RefSeq" id="WP_308975140.1">
    <property type="nucleotide sequence ID" value="NZ_JAVIDL010000007.1"/>
</dbReference>
<proteinExistence type="predicted"/>
<evidence type="ECO:0000313" key="7">
    <source>
        <dbReference type="Proteomes" id="UP001243844"/>
    </source>
</evidence>
<evidence type="ECO:0000259" key="5">
    <source>
        <dbReference type="PROSITE" id="PS50977"/>
    </source>
</evidence>
<reference evidence="6" key="1">
    <citation type="submission" date="2023-08" db="EMBL/GenBank/DDBJ databases">
        <title>Emergence of clinically-relevant ST2 carbapenem-resistant Acinetobacter baumannii strains in hospital sewages in Zhejiang, East of China.</title>
        <authorList>
            <person name="Kaichao C."/>
            <person name="Zhang R."/>
        </authorList>
    </citation>
    <scope>NUCLEOTIDE SEQUENCE</scope>
    <source>
        <strain evidence="6">M-RB-37</strain>
    </source>
</reference>
<dbReference type="SUPFAM" id="SSF48498">
    <property type="entry name" value="Tetracyclin repressor-like, C-terminal domain"/>
    <property type="match status" value="1"/>
</dbReference>
<organism evidence="6 7">
    <name type="scientific">Acinetobacter rudis</name>
    <dbReference type="NCBI Taxonomy" id="632955"/>
    <lineage>
        <taxon>Bacteria</taxon>
        <taxon>Pseudomonadati</taxon>
        <taxon>Pseudomonadota</taxon>
        <taxon>Gammaproteobacteria</taxon>
        <taxon>Moraxellales</taxon>
        <taxon>Moraxellaceae</taxon>
        <taxon>Acinetobacter</taxon>
    </lineage>
</organism>
<dbReference type="InterPro" id="IPR036271">
    <property type="entry name" value="Tet_transcr_reg_TetR-rel_C_sf"/>
</dbReference>